<sequence>MASDFFQKFFRLPIKEIIMQFKKIIVAANVILATSMAMAEPAPKAVDLSKLYGRFEKAGYSSMELMESTKRVLISGVALDVSESLSGDSILKVGTHADSQDLARLTAADDAQENKLKALKAGAKFKAVCDLAFSSGAQYMSFEGCVFK</sequence>
<protein>
    <submittedName>
        <fullName evidence="1">Uncharacterized protein</fullName>
    </submittedName>
</protein>
<gene>
    <name evidence="1" type="ORF">QPK29_013885</name>
</gene>
<evidence type="ECO:0000313" key="2">
    <source>
        <dbReference type="Proteomes" id="UP001168096"/>
    </source>
</evidence>
<reference evidence="1" key="1">
    <citation type="submission" date="2024-11" db="EMBL/GenBank/DDBJ databases">
        <title>Description of Massilia orientalis sp. nov., isolated from rhizosphere soil of Ageratina adenophora.</title>
        <authorList>
            <person name="Wang Y."/>
        </authorList>
    </citation>
    <scope>NUCLEOTIDE SEQUENCE</scope>
    <source>
        <strain evidence="1">YIM B02787</strain>
    </source>
</reference>
<name>A0ACC7M9M9_9BURK</name>
<proteinExistence type="predicted"/>
<accession>A0ACC7M9M9</accession>
<keyword evidence="2" id="KW-1185">Reference proteome</keyword>
<comment type="caution">
    <text evidence="1">The sequence shown here is derived from an EMBL/GenBank/DDBJ whole genome shotgun (WGS) entry which is preliminary data.</text>
</comment>
<organism evidence="1 2">
    <name type="scientific">Massilia orientalis</name>
    <dbReference type="NCBI Taxonomy" id="3050128"/>
    <lineage>
        <taxon>Bacteria</taxon>
        <taxon>Pseudomonadati</taxon>
        <taxon>Pseudomonadota</taxon>
        <taxon>Betaproteobacteria</taxon>
        <taxon>Burkholderiales</taxon>
        <taxon>Oxalobacteraceae</taxon>
        <taxon>Telluria group</taxon>
        <taxon>Massilia</taxon>
    </lineage>
</organism>
<evidence type="ECO:0000313" key="1">
    <source>
        <dbReference type="EMBL" id="MFJ1468803.1"/>
    </source>
</evidence>
<dbReference type="EMBL" id="JASNRB020000008">
    <property type="protein sequence ID" value="MFJ1468803.1"/>
    <property type="molecule type" value="Genomic_DNA"/>
</dbReference>
<dbReference type="Proteomes" id="UP001168096">
    <property type="component" value="Unassembled WGS sequence"/>
</dbReference>